<gene>
    <name evidence="1" type="ORF">GCM10022419_134650</name>
</gene>
<protein>
    <submittedName>
        <fullName evidence="1">Uncharacterized protein</fullName>
    </submittedName>
</protein>
<evidence type="ECO:0000313" key="1">
    <source>
        <dbReference type="EMBL" id="GAA3626197.1"/>
    </source>
</evidence>
<sequence length="203" mass="22666">MTDSYEEFAWLAERGPFYDVSCVSFARSLTPREALTRLGAGLDDIEQVTFDGLQERTMECIDADNLRSSYVGALETAGWTVLVQLWAGSIDFDRHLLPSLSQGTEVVAIDRNLHAHDYFTYAVDGERITHFNQLSPYARMGSDPDRLVGEMREVGLDPDQDWDGPGVHAPFQRSFALAKKITGFSFSKSMLDMRFLAAVISNG</sequence>
<accession>A0ABP7A721</accession>
<reference evidence="2" key="1">
    <citation type="journal article" date="2019" name="Int. J. Syst. Evol. Microbiol.">
        <title>The Global Catalogue of Microorganisms (GCM) 10K type strain sequencing project: providing services to taxonomists for standard genome sequencing and annotation.</title>
        <authorList>
            <consortium name="The Broad Institute Genomics Platform"/>
            <consortium name="The Broad Institute Genome Sequencing Center for Infectious Disease"/>
            <person name="Wu L."/>
            <person name="Ma J."/>
        </authorList>
    </citation>
    <scope>NUCLEOTIDE SEQUENCE [LARGE SCALE GENOMIC DNA]</scope>
    <source>
        <strain evidence="2">JCM 17326</strain>
    </source>
</reference>
<dbReference type="InterPro" id="IPR045592">
    <property type="entry name" value="DUF6461"/>
</dbReference>
<evidence type="ECO:0000313" key="2">
    <source>
        <dbReference type="Proteomes" id="UP001500630"/>
    </source>
</evidence>
<keyword evidence="2" id="KW-1185">Reference proteome</keyword>
<proteinExistence type="predicted"/>
<comment type="caution">
    <text evidence="1">The sequence shown here is derived from an EMBL/GenBank/DDBJ whole genome shotgun (WGS) entry which is preliminary data.</text>
</comment>
<organism evidence="1 2">
    <name type="scientific">Nonomuraea rosea</name>
    <dbReference type="NCBI Taxonomy" id="638574"/>
    <lineage>
        <taxon>Bacteria</taxon>
        <taxon>Bacillati</taxon>
        <taxon>Actinomycetota</taxon>
        <taxon>Actinomycetes</taxon>
        <taxon>Streptosporangiales</taxon>
        <taxon>Streptosporangiaceae</taxon>
        <taxon>Nonomuraea</taxon>
    </lineage>
</organism>
<dbReference type="Pfam" id="PF20062">
    <property type="entry name" value="DUF6461"/>
    <property type="match status" value="1"/>
</dbReference>
<dbReference type="EMBL" id="BAABDQ010000083">
    <property type="protein sequence ID" value="GAA3626197.1"/>
    <property type="molecule type" value="Genomic_DNA"/>
</dbReference>
<dbReference type="Proteomes" id="UP001500630">
    <property type="component" value="Unassembled WGS sequence"/>
</dbReference>
<name>A0ABP7A721_9ACTN</name>
<dbReference type="RefSeq" id="WP_345580894.1">
    <property type="nucleotide sequence ID" value="NZ_BAABDQ010000083.1"/>
</dbReference>